<sequence>MYSLKFLLFVIFFLILSITNLNFINATLSPKSGPNKNTKKAKELKLKSGPLSSNVFQRNLVDDEPTANSIIIENAAYYEKTGEKLFNGTILGYVTPWNNHGYDVAKIWAKKFNYISPVWLQILRKGSKLYELGGSHDIDSGWTKDVQKSSAGGHTKIVPRILFDKFSDNDFSQLLTYKEERDIVAKIIYQTCQKYKFDGIVLEVWSQLSARVDDEHLIALVTEIADKLRAGNFDCILVVPPTREHTYDLFSRKHFERLNPHITAFSLMTYDFSSIQRPGANAPLYWVENAVKHICPDSVVDVATKRSKILLGLNMYGSDFTPNGGGPIIAHEYLSYLKHLKGRLQFDERDVENFFEVKTSSGRHMVFFPTLYSINERLKLAHKLGTGLSLWELGQGLDYFYDLF</sequence>
<dbReference type="InterPro" id="IPR029070">
    <property type="entry name" value="Chitinase_insertion_sf"/>
</dbReference>
<dbReference type="GO" id="GO:0008061">
    <property type="term" value="F:chitin binding"/>
    <property type="evidence" value="ECO:0007669"/>
    <property type="project" value="InterPro"/>
</dbReference>
<dbReference type="GO" id="GO:0005764">
    <property type="term" value="C:lysosome"/>
    <property type="evidence" value="ECO:0007669"/>
    <property type="project" value="UniProtKB-SubCell"/>
</dbReference>
<dbReference type="Gene3D" id="3.20.20.80">
    <property type="entry name" value="Glycosidases"/>
    <property type="match status" value="1"/>
</dbReference>
<feature type="domain" description="GH18" evidence="8">
    <location>
        <begin position="88"/>
        <end position="404"/>
    </location>
</feature>
<dbReference type="InterPro" id="IPR017853">
    <property type="entry name" value="GH"/>
</dbReference>
<name>U5ENT6_9DIPT</name>
<dbReference type="SMART" id="SM00636">
    <property type="entry name" value="Glyco_18"/>
    <property type="match status" value="1"/>
</dbReference>
<dbReference type="PANTHER" id="PTHR46066">
    <property type="entry name" value="CHITINASE DOMAIN-CONTAINING PROTEIN 1 FAMILY MEMBER"/>
    <property type="match status" value="1"/>
</dbReference>
<dbReference type="AlphaFoldDB" id="U5ENT6"/>
<keyword evidence="9" id="KW-0378">Hydrolase</keyword>
<dbReference type="PROSITE" id="PS51910">
    <property type="entry name" value="GH18_2"/>
    <property type="match status" value="1"/>
</dbReference>
<comment type="similarity">
    <text evidence="3">Belongs to the glycosyl hydrolase 18 family.</text>
</comment>
<dbReference type="CDD" id="cd02876">
    <property type="entry name" value="GH18_SI-CLP"/>
    <property type="match status" value="1"/>
</dbReference>
<dbReference type="SUPFAM" id="SSF51445">
    <property type="entry name" value="(Trans)glycosidases"/>
    <property type="match status" value="1"/>
</dbReference>
<evidence type="ECO:0000256" key="4">
    <source>
        <dbReference type="ARBA" id="ARBA00022525"/>
    </source>
</evidence>
<protein>
    <recommendedName>
        <fullName evidence="7">Chitinase domain-containing protein 1</fullName>
    </recommendedName>
</protein>
<dbReference type="GO" id="GO:0005975">
    <property type="term" value="P:carbohydrate metabolic process"/>
    <property type="evidence" value="ECO:0007669"/>
    <property type="project" value="InterPro"/>
</dbReference>
<evidence type="ECO:0000256" key="6">
    <source>
        <dbReference type="ARBA" id="ARBA00023228"/>
    </source>
</evidence>
<dbReference type="FunFam" id="3.20.20.80:FF:000028">
    <property type="entry name" value="Chitinase domain-containing protein 1"/>
    <property type="match status" value="1"/>
</dbReference>
<organism evidence="9">
    <name type="scientific">Corethrella appendiculata</name>
    <dbReference type="NCBI Taxonomy" id="1370023"/>
    <lineage>
        <taxon>Eukaryota</taxon>
        <taxon>Metazoa</taxon>
        <taxon>Ecdysozoa</taxon>
        <taxon>Arthropoda</taxon>
        <taxon>Hexapoda</taxon>
        <taxon>Insecta</taxon>
        <taxon>Pterygota</taxon>
        <taxon>Neoptera</taxon>
        <taxon>Endopterygota</taxon>
        <taxon>Diptera</taxon>
        <taxon>Nematocera</taxon>
        <taxon>Culicoidea</taxon>
        <taxon>Chaoboridae</taxon>
        <taxon>Corethrella</taxon>
    </lineage>
</organism>
<proteinExistence type="evidence at transcript level"/>
<evidence type="ECO:0000259" key="8">
    <source>
        <dbReference type="PROSITE" id="PS51910"/>
    </source>
</evidence>
<dbReference type="Pfam" id="PF00704">
    <property type="entry name" value="Glyco_hydro_18"/>
    <property type="match status" value="1"/>
</dbReference>
<evidence type="ECO:0000256" key="7">
    <source>
        <dbReference type="ARBA" id="ARBA00040976"/>
    </source>
</evidence>
<comment type="subcellular location">
    <subcellularLocation>
        <location evidence="1">Lysosome</location>
    </subcellularLocation>
    <subcellularLocation>
        <location evidence="2">Secreted</location>
    </subcellularLocation>
</comment>
<keyword evidence="6" id="KW-0458">Lysosome</keyword>
<evidence type="ECO:0000256" key="5">
    <source>
        <dbReference type="ARBA" id="ARBA00022729"/>
    </source>
</evidence>
<dbReference type="GO" id="GO:0070492">
    <property type="term" value="F:oligosaccharide binding"/>
    <property type="evidence" value="ECO:0007669"/>
    <property type="project" value="TreeGrafter"/>
</dbReference>
<keyword evidence="5" id="KW-0732">Signal</keyword>
<keyword evidence="4" id="KW-0964">Secreted</keyword>
<dbReference type="GO" id="GO:0016787">
    <property type="term" value="F:hydrolase activity"/>
    <property type="evidence" value="ECO:0007669"/>
    <property type="project" value="UniProtKB-KW"/>
</dbReference>
<dbReference type="FunFam" id="3.10.50.10:FF:000002">
    <property type="entry name" value="Chitinase domain-containing protein 1"/>
    <property type="match status" value="1"/>
</dbReference>
<dbReference type="Gene3D" id="3.10.50.10">
    <property type="match status" value="1"/>
</dbReference>
<reference evidence="9" key="1">
    <citation type="journal article" date="2014" name="Insect Biochem. Mol. Biol.">
        <title>An insight into the sialome of the frog biting fly, Corethrella appendiculata.</title>
        <authorList>
            <person name="Ribeiro J.M.C."/>
            <person name="Chagas A.C."/>
            <person name="Pham V.M."/>
            <person name="Lounibos L.P."/>
            <person name="Calvo E."/>
        </authorList>
    </citation>
    <scope>NUCLEOTIDE SEQUENCE</scope>
    <source>
        <tissue evidence="9">Salivary glands</tissue>
    </source>
</reference>
<dbReference type="GO" id="GO:0012505">
    <property type="term" value="C:endomembrane system"/>
    <property type="evidence" value="ECO:0007669"/>
    <property type="project" value="TreeGrafter"/>
</dbReference>
<evidence type="ECO:0000256" key="2">
    <source>
        <dbReference type="ARBA" id="ARBA00004613"/>
    </source>
</evidence>
<dbReference type="GO" id="GO:0005576">
    <property type="term" value="C:extracellular region"/>
    <property type="evidence" value="ECO:0007669"/>
    <property type="project" value="UniProtKB-SubCell"/>
</dbReference>
<evidence type="ECO:0000256" key="1">
    <source>
        <dbReference type="ARBA" id="ARBA00004371"/>
    </source>
</evidence>
<dbReference type="InterPro" id="IPR001223">
    <property type="entry name" value="Glyco_hydro18_cat"/>
</dbReference>
<dbReference type="InterPro" id="IPR011583">
    <property type="entry name" value="Chitinase_II/V-like_cat"/>
</dbReference>
<evidence type="ECO:0000256" key="3">
    <source>
        <dbReference type="ARBA" id="ARBA00009336"/>
    </source>
</evidence>
<accession>U5ENT6</accession>
<dbReference type="PANTHER" id="PTHR46066:SF2">
    <property type="entry name" value="CHITINASE DOMAIN-CONTAINING PROTEIN 1"/>
    <property type="match status" value="1"/>
</dbReference>
<evidence type="ECO:0000313" key="9">
    <source>
        <dbReference type="EMBL" id="JAB59415.1"/>
    </source>
</evidence>
<dbReference type="EMBL" id="GANO01000456">
    <property type="protein sequence ID" value="JAB59415.1"/>
    <property type="molecule type" value="mRNA"/>
</dbReference>